<dbReference type="Pfam" id="PF19833">
    <property type="entry name" value="RecG_dom3_C"/>
    <property type="match status" value="1"/>
</dbReference>
<dbReference type="InterPro" id="IPR027417">
    <property type="entry name" value="P-loop_NTPase"/>
</dbReference>
<evidence type="ECO:0000256" key="1">
    <source>
        <dbReference type="ARBA" id="ARBA00022741"/>
    </source>
</evidence>
<gene>
    <name evidence="11" type="primary">recG</name>
    <name evidence="11" type="ORF">E5334_06905</name>
</gene>
<dbReference type="Pfam" id="PF00270">
    <property type="entry name" value="DEAD"/>
    <property type="match status" value="1"/>
</dbReference>
<evidence type="ECO:0000313" key="11">
    <source>
        <dbReference type="EMBL" id="TGY61728.1"/>
    </source>
</evidence>
<dbReference type="Gene3D" id="2.40.50.140">
    <property type="entry name" value="Nucleic acid-binding proteins"/>
    <property type="match status" value="1"/>
</dbReference>
<dbReference type="GO" id="GO:0006281">
    <property type="term" value="P:DNA repair"/>
    <property type="evidence" value="ECO:0007669"/>
    <property type="project" value="UniProtKB-KW"/>
</dbReference>
<dbReference type="SUPFAM" id="SSF52540">
    <property type="entry name" value="P-loop containing nucleoside triphosphate hydrolases"/>
    <property type="match status" value="2"/>
</dbReference>
<dbReference type="PROSITE" id="PS51192">
    <property type="entry name" value="HELICASE_ATP_BIND_1"/>
    <property type="match status" value="1"/>
</dbReference>
<keyword evidence="5" id="KW-0067">ATP-binding</keyword>
<dbReference type="Pfam" id="PF17191">
    <property type="entry name" value="RecG_wedge"/>
    <property type="match status" value="1"/>
</dbReference>
<protein>
    <recommendedName>
        <fullName evidence="8">Probable DNA 3'-5' helicase RecG</fullName>
    </recommendedName>
</protein>
<dbReference type="Proteomes" id="UP000310263">
    <property type="component" value="Unassembled WGS sequence"/>
</dbReference>
<dbReference type="PROSITE" id="PS51194">
    <property type="entry name" value="HELICASE_CTER"/>
    <property type="match status" value="1"/>
</dbReference>
<evidence type="ECO:0000259" key="9">
    <source>
        <dbReference type="PROSITE" id="PS51192"/>
    </source>
</evidence>
<dbReference type="OrthoDB" id="9804325at2"/>
<feature type="domain" description="Helicase C-terminal" evidence="10">
    <location>
        <begin position="471"/>
        <end position="644"/>
    </location>
</feature>
<comment type="caution">
    <text evidence="11">The sequence shown here is derived from an EMBL/GenBank/DDBJ whole genome shotgun (WGS) entry which is preliminary data.</text>
</comment>
<dbReference type="InterPro" id="IPR014001">
    <property type="entry name" value="Helicase_ATP-bd"/>
</dbReference>
<feature type="domain" description="Helicase ATP-binding" evidence="9">
    <location>
        <begin position="291"/>
        <end position="452"/>
    </location>
</feature>
<dbReference type="CDD" id="cd04488">
    <property type="entry name" value="RecG_wedge_OBF"/>
    <property type="match status" value="1"/>
</dbReference>
<dbReference type="GO" id="GO:0003678">
    <property type="term" value="F:DNA helicase activity"/>
    <property type="evidence" value="ECO:0007669"/>
    <property type="project" value="TreeGrafter"/>
</dbReference>
<dbReference type="InterPro" id="IPR012340">
    <property type="entry name" value="NA-bd_OB-fold"/>
</dbReference>
<keyword evidence="12" id="KW-1185">Reference proteome</keyword>
<name>A0A4S2EYW5_9ACTN</name>
<dbReference type="Gene3D" id="3.40.50.300">
    <property type="entry name" value="P-loop containing nucleotide triphosphate hydrolases"/>
    <property type="match status" value="2"/>
</dbReference>
<evidence type="ECO:0000259" key="10">
    <source>
        <dbReference type="PROSITE" id="PS51194"/>
    </source>
</evidence>
<dbReference type="InterPro" id="IPR033454">
    <property type="entry name" value="RecG_wedge"/>
</dbReference>
<reference evidence="11 12" key="1">
    <citation type="submission" date="2019-04" db="EMBL/GenBank/DDBJ databases">
        <title>Microbes associate with the intestines of laboratory mice.</title>
        <authorList>
            <person name="Navarre W."/>
            <person name="Wong E."/>
            <person name="Huang K."/>
            <person name="Tropini C."/>
            <person name="Ng K."/>
            <person name="Yu B."/>
        </authorList>
    </citation>
    <scope>NUCLEOTIDE SEQUENCE [LARGE SCALE GENOMIC DNA]</scope>
    <source>
        <strain evidence="11 12">NM07_P-09</strain>
    </source>
</reference>
<keyword evidence="4 11" id="KW-0347">Helicase</keyword>
<dbReference type="AlphaFoldDB" id="A0A4S2EYW5"/>
<dbReference type="GO" id="GO:0005524">
    <property type="term" value="F:ATP binding"/>
    <property type="evidence" value="ECO:0007669"/>
    <property type="project" value="UniProtKB-KW"/>
</dbReference>
<evidence type="ECO:0000313" key="12">
    <source>
        <dbReference type="Proteomes" id="UP000310263"/>
    </source>
</evidence>
<evidence type="ECO:0000256" key="7">
    <source>
        <dbReference type="ARBA" id="ARBA00023204"/>
    </source>
</evidence>
<evidence type="ECO:0000256" key="8">
    <source>
        <dbReference type="ARBA" id="ARBA00049819"/>
    </source>
</evidence>
<evidence type="ECO:0000256" key="2">
    <source>
        <dbReference type="ARBA" id="ARBA00022763"/>
    </source>
</evidence>
<dbReference type="InterPro" id="IPR011545">
    <property type="entry name" value="DEAD/DEAH_box_helicase_dom"/>
</dbReference>
<dbReference type="PANTHER" id="PTHR47964">
    <property type="entry name" value="ATP-DEPENDENT DNA HELICASE HOMOLOG RECG, CHLOROPLASTIC"/>
    <property type="match status" value="1"/>
</dbReference>
<dbReference type="SMART" id="SM00487">
    <property type="entry name" value="DEXDc"/>
    <property type="match status" value="1"/>
</dbReference>
<proteinExistence type="predicted"/>
<dbReference type="GO" id="GO:0003677">
    <property type="term" value="F:DNA binding"/>
    <property type="evidence" value="ECO:0007669"/>
    <property type="project" value="UniProtKB-KW"/>
</dbReference>
<evidence type="ECO:0000256" key="6">
    <source>
        <dbReference type="ARBA" id="ARBA00023125"/>
    </source>
</evidence>
<dbReference type="SMART" id="SM00490">
    <property type="entry name" value="HELICc"/>
    <property type="match status" value="1"/>
</dbReference>
<evidence type="ECO:0000256" key="4">
    <source>
        <dbReference type="ARBA" id="ARBA00022806"/>
    </source>
</evidence>
<keyword evidence="1" id="KW-0547">Nucleotide-binding</keyword>
<evidence type="ECO:0000256" key="5">
    <source>
        <dbReference type="ARBA" id="ARBA00022840"/>
    </source>
</evidence>
<accession>A0A4S2EYW5</accession>
<dbReference type="InterPro" id="IPR047112">
    <property type="entry name" value="RecG/Mfd"/>
</dbReference>
<dbReference type="NCBIfam" id="NF008168">
    <property type="entry name" value="PRK10917.2-2"/>
    <property type="match status" value="1"/>
</dbReference>
<keyword evidence="3" id="KW-0378">Hydrolase</keyword>
<dbReference type="PANTHER" id="PTHR47964:SF1">
    <property type="entry name" value="ATP-DEPENDENT DNA HELICASE HOMOLOG RECG, CHLOROPLASTIC"/>
    <property type="match status" value="1"/>
</dbReference>
<organism evidence="11 12">
    <name type="scientific">Muricaecibacterium torontonense</name>
    <dbReference type="NCBI Taxonomy" id="3032871"/>
    <lineage>
        <taxon>Bacteria</taxon>
        <taxon>Bacillati</taxon>
        <taxon>Actinomycetota</taxon>
        <taxon>Coriobacteriia</taxon>
        <taxon>Coriobacteriales</taxon>
        <taxon>Atopobiaceae</taxon>
        <taxon>Muricaecibacterium</taxon>
    </lineage>
</organism>
<dbReference type="RefSeq" id="WP_136012861.1">
    <property type="nucleotide sequence ID" value="NZ_SRYE01000004.1"/>
</dbReference>
<dbReference type="EMBL" id="SRYE01000004">
    <property type="protein sequence ID" value="TGY61728.1"/>
    <property type="molecule type" value="Genomic_DNA"/>
</dbReference>
<keyword evidence="7" id="KW-0234">DNA repair</keyword>
<dbReference type="InterPro" id="IPR045562">
    <property type="entry name" value="RecG_dom3_C"/>
</dbReference>
<keyword evidence="2" id="KW-0227">DNA damage</keyword>
<dbReference type="Pfam" id="PF00271">
    <property type="entry name" value="Helicase_C"/>
    <property type="match status" value="1"/>
</dbReference>
<dbReference type="SUPFAM" id="SSF50249">
    <property type="entry name" value="Nucleic acid-binding proteins"/>
    <property type="match status" value="1"/>
</dbReference>
<dbReference type="GO" id="GO:0016787">
    <property type="term" value="F:hydrolase activity"/>
    <property type="evidence" value="ECO:0007669"/>
    <property type="project" value="UniProtKB-KW"/>
</dbReference>
<dbReference type="InterPro" id="IPR001650">
    <property type="entry name" value="Helicase_C-like"/>
</dbReference>
<keyword evidence="6" id="KW-0238">DNA-binding</keyword>
<evidence type="ECO:0000256" key="3">
    <source>
        <dbReference type="ARBA" id="ARBA00022801"/>
    </source>
</evidence>
<sequence length="717" mass="77229">MGSSQLTLAPSVDRLARTAALDGDVSHVRFVSGERLDALHHLGIATLRDLLLWLPRRYLDFSHVTTISHADVGTQCTVVGVVDKVELKRPRPRLSIVEIYIQDETGVLRASFFKQPWLKDAFKRGDTVALSGKVTFNYGFKQMASPFHEVLSAQDGSTFGRVVPVHPVGEGLSAAWMRRIVSAALGTYTSTCDFMPASLVAAHRLPGWLQAIRWAQFPPSLAAAEVARRRLAYDELVCLQVALRARHALEETQRQGVTHTVDGPHLAALIEALPFELTSEQQAAAQDILTDMSSPLPMNRLLLGDVGTGKTAVAAVAMAACADSGTQCAVMAPTSVLARQYADKLGPVLDAASIAWCLITGATPADERRSYTQAISEGRITVVFGTTAILSEDVQFASLSLAIVDEQHRFGVNQRSELKAKGAVADVLTMTATPIPRTLALSIYGDVEVSSITQRPHPGVGSTTKVIPPSSLDLAYGAIGEELSCGHQAYVVCPLVDDRDEGAELEDVPQSGDAPLKSATAAYEQLSRSVFPHARIALLHGRMSAAEKDDIMGAFRDGDIDILVSTTVIEVGIDVPNASAMLIYDADRFGLATLHQLRGRVGRGTIPGRVFLETSAKKDSDARKRLMALEKSTNGLELAELDLKLRHEGDVLGYKQSGMATLRVVDLAADEDLVEAAHSDVVALLAKDPQLKAPDHRLLAHEVRERFRLAFEEGGGA</sequence>